<dbReference type="Proteomes" id="UP000829447">
    <property type="component" value="Linkage Group LG14"/>
</dbReference>
<gene>
    <name evidence="1" type="ORF">PGIGA_G00056220</name>
</gene>
<comment type="caution">
    <text evidence="1">The sequence shown here is derived from an EMBL/GenBank/DDBJ whole genome shotgun (WGS) entry which is preliminary data.</text>
</comment>
<protein>
    <submittedName>
        <fullName evidence="1">Uncharacterized protein</fullName>
    </submittedName>
</protein>
<accession>A0ACC5X4S2</accession>
<keyword evidence="2" id="KW-1185">Reference proteome</keyword>
<organism evidence="1 2">
    <name type="scientific">Pangasianodon gigas</name>
    <name type="common">Mekong giant catfish</name>
    <name type="synonym">Pangasius gigas</name>
    <dbReference type="NCBI Taxonomy" id="30993"/>
    <lineage>
        <taxon>Eukaryota</taxon>
        <taxon>Metazoa</taxon>
        <taxon>Chordata</taxon>
        <taxon>Craniata</taxon>
        <taxon>Vertebrata</taxon>
        <taxon>Euteleostomi</taxon>
        <taxon>Actinopterygii</taxon>
        <taxon>Neopterygii</taxon>
        <taxon>Teleostei</taxon>
        <taxon>Ostariophysi</taxon>
        <taxon>Siluriformes</taxon>
        <taxon>Pangasiidae</taxon>
        <taxon>Pangasianodon</taxon>
    </lineage>
</organism>
<dbReference type="EMBL" id="CM040467">
    <property type="protein sequence ID" value="MCI4385926.1"/>
    <property type="molecule type" value="Genomic_DNA"/>
</dbReference>
<reference evidence="1 2" key="1">
    <citation type="journal article" date="2022" name="bioRxiv">
        <title>An ancient truncated duplication of the anti-Mullerian hormone receptor type 2 gene is a potential conserved master sex determinant in the Pangasiidae catfish family.</title>
        <authorList>
            <person name="Wen M."/>
            <person name="Pan Q."/>
            <person name="Jouanno E."/>
            <person name="Montfort J."/>
            <person name="Zahm M."/>
            <person name="Cabau C."/>
            <person name="Klopp C."/>
            <person name="Iampietro C."/>
            <person name="Roques C."/>
            <person name="Bouchez O."/>
            <person name="Castinel A."/>
            <person name="Donnadieu C."/>
            <person name="Parrinello H."/>
            <person name="Poncet C."/>
            <person name="Belmonte E."/>
            <person name="Gautier V."/>
            <person name="Avarre J.-C."/>
            <person name="Dugue R."/>
            <person name="Gustiano R."/>
            <person name="Ha T.T.T."/>
            <person name="Campet M."/>
            <person name="Sriphairoj K."/>
            <person name="Ribolli J."/>
            <person name="de Almeida F.L."/>
            <person name="Desvignes T."/>
            <person name="Postlethwait J.H."/>
            <person name="Bucao C.F."/>
            <person name="Robinson-Rechavi M."/>
            <person name="Bobe J."/>
            <person name="Herpin A."/>
            <person name="Guiguen Y."/>
        </authorList>
    </citation>
    <scope>NUCLEOTIDE SEQUENCE [LARGE SCALE GENOMIC DNA]</scope>
    <source>
        <tissue evidence="1">Fin clip</tissue>
    </source>
</reference>
<proteinExistence type="predicted"/>
<evidence type="ECO:0000313" key="1">
    <source>
        <dbReference type="EMBL" id="MCI4385926.1"/>
    </source>
</evidence>
<sequence>MNRGRGGVLCAYVCGCAYACARVRAYVCVIRTERGGAPDRERRQAHHSSFKTLERLTKTMDFKGDIHTNGAPKSGQENLLKKDNVATPEARSFEIKVGDPMDKIDGKKEGFTQQGMNTSANMNVGLAPFQSTEPPTMAESQKTSILHANEPPKPFLAPSNPSDTSTHILDKPAEVCSWTGQAMLTHSPNKAEQSPSELLGYQGVPHKDATSDERSDEAVQQKKKKCETSEEAYGLLESLRTPEKTLSKTSNQEDCSPPGNGESWKSEIREWGGGRIQAKKSKSRKKLPEEWASLPNTGSPSLPPDPNTTMDIDMDMFIPDMYEGKDPPTTFVQQEGSLPSFTATLQSAIPATISQENTILLSNNPDLSQSNQVLTSSLTSGLETTAHAISSPHADTKTFQNNSSSPSDPSSIVVSQNPADPASLTSQTNHQEPPLAKSHQGKEDTIAKEKIEKIDASPKTDILNTLVKADKPENTEKTDNKKVDNMGKIQEAEKQDSKTEKNGKPEKVNNVEETKKEVKEEKKNGGEKVDKTVKNEKNVKAAKETSKPTAANGNKDLISPDKVKSNKQNSAKPSSHSTGENSRTTTSSSANKTGPVAKKTSPTGTKKPPGITSTHEAKTSENSTPAQRKPPVPKFNGASKGSSGTKTSSSSVKTSLKKTPTNAASTPATPASDGTSAPRASRITKPPVPKQVPLPKKPPVPRAPRNARIPNTPLPDLKNVSSKVGSTDNMKYQPGGGKVQIVHKKLDFSHITSRCGSKDNIKHIPGGGNVQILNKKVDLSKVTSKCGSKDNINHKPGGGNVKTESQKSKPKSKTGSMNNVGQEPGGDHAEGVGDQQKSEGSPPAPANPPIQTSGGTKEQGLKESSPVPPPAPSEGQGLWNSQSQDKQIPATN</sequence>
<name>A0ACC5X4S2_PANGG</name>
<evidence type="ECO:0000313" key="2">
    <source>
        <dbReference type="Proteomes" id="UP000829447"/>
    </source>
</evidence>